<dbReference type="InterPro" id="IPR045865">
    <property type="entry name" value="ACT-like_dom_sf"/>
</dbReference>
<sequence length="342" mass="36804">MSTTGTRVELRDVSKVFTSGGRDVTAVDGVTLTVEPGEILGVIGYSGAGKSTLVRLINGLDMPTGGELLLDGTDVVGMSEKKLRAIRRNVGMIFQQFNLLQSRTAAGNIAYPLELAGMKKAQRKERVAELLDFVGLADRGSNYPEQLSGGQKQRVGIARALATNPSLLLADEATSALDPETTQEVLAVLRRANEELGITIIVITHEMEVIRSIADKVAVMENGKVVEYGSTYKVFSDPQAAVTRRFVATSLRDTPDEVEVAALLDAPGRLFTVNLTEDSGFFGAAARAREKGVSVQPVHAGITTLQHHSFGKMTVRLNGSDEAITEFLTTLQNTTDIEEITR</sequence>
<dbReference type="Proteomes" id="UP000182237">
    <property type="component" value="Chromosome I"/>
</dbReference>
<dbReference type="InterPro" id="IPR017871">
    <property type="entry name" value="ABC_transporter-like_CS"/>
</dbReference>
<dbReference type="Pfam" id="PF09383">
    <property type="entry name" value="NIL"/>
    <property type="match status" value="1"/>
</dbReference>
<dbReference type="Pfam" id="PF00005">
    <property type="entry name" value="ABC_tran"/>
    <property type="match status" value="1"/>
</dbReference>
<dbReference type="GO" id="GO:0005886">
    <property type="term" value="C:plasma membrane"/>
    <property type="evidence" value="ECO:0007669"/>
    <property type="project" value="UniProtKB-ARBA"/>
</dbReference>
<dbReference type="PANTHER" id="PTHR43166">
    <property type="entry name" value="AMINO ACID IMPORT ATP-BINDING PROTEIN"/>
    <property type="match status" value="1"/>
</dbReference>
<comment type="function">
    <text evidence="9">Part of the ABC transporter FtsEX involved in cellular division. Has ATPase activity.</text>
</comment>
<keyword evidence="4" id="KW-0547">Nucleotide-binding</keyword>
<feature type="domain" description="ABC transporter" evidence="11">
    <location>
        <begin position="8"/>
        <end position="247"/>
    </location>
</feature>
<dbReference type="PROSITE" id="PS50893">
    <property type="entry name" value="ABC_TRANSPORTER_2"/>
    <property type="match status" value="1"/>
</dbReference>
<name>A0A1H1SDW8_9CORY</name>
<proteinExistence type="inferred from homology"/>
<evidence type="ECO:0000256" key="10">
    <source>
        <dbReference type="ARBA" id="ARBA00063837"/>
    </source>
</evidence>
<dbReference type="PANTHER" id="PTHR43166:SF30">
    <property type="entry name" value="METHIONINE IMPORT ATP-BINDING PROTEIN METN"/>
    <property type="match status" value="1"/>
</dbReference>
<evidence type="ECO:0000256" key="8">
    <source>
        <dbReference type="ARBA" id="ARBA00023136"/>
    </source>
</evidence>
<keyword evidence="8" id="KW-0472">Membrane</keyword>
<evidence type="ECO:0000256" key="4">
    <source>
        <dbReference type="ARBA" id="ARBA00022741"/>
    </source>
</evidence>
<dbReference type="InterPro" id="IPR018449">
    <property type="entry name" value="NIL_domain"/>
</dbReference>
<keyword evidence="3" id="KW-1003">Cell membrane</keyword>
<dbReference type="GO" id="GO:0006865">
    <property type="term" value="P:amino acid transport"/>
    <property type="evidence" value="ECO:0007669"/>
    <property type="project" value="UniProtKB-KW"/>
</dbReference>
<evidence type="ECO:0000313" key="12">
    <source>
        <dbReference type="EMBL" id="SDS45916.1"/>
    </source>
</evidence>
<dbReference type="InterPro" id="IPR050086">
    <property type="entry name" value="MetN_ABC_transporter-like"/>
</dbReference>
<evidence type="ECO:0000256" key="7">
    <source>
        <dbReference type="ARBA" id="ARBA00022970"/>
    </source>
</evidence>
<dbReference type="OrthoDB" id="4398079at2"/>
<dbReference type="GO" id="GO:0005524">
    <property type="term" value="F:ATP binding"/>
    <property type="evidence" value="ECO:0007669"/>
    <property type="project" value="UniProtKB-KW"/>
</dbReference>
<dbReference type="EMBL" id="LT629765">
    <property type="protein sequence ID" value="SDS45916.1"/>
    <property type="molecule type" value="Genomic_DNA"/>
</dbReference>
<comment type="similarity">
    <text evidence="1">Belongs to the ABC transporter superfamily.</text>
</comment>
<evidence type="ECO:0000259" key="11">
    <source>
        <dbReference type="PROSITE" id="PS50893"/>
    </source>
</evidence>
<dbReference type="GO" id="GO:0016887">
    <property type="term" value="F:ATP hydrolysis activity"/>
    <property type="evidence" value="ECO:0007669"/>
    <property type="project" value="InterPro"/>
</dbReference>
<dbReference type="RefSeq" id="WP_019194299.1">
    <property type="nucleotide sequence ID" value="NZ_LT629765.1"/>
</dbReference>
<dbReference type="SUPFAM" id="SSF55021">
    <property type="entry name" value="ACT-like"/>
    <property type="match status" value="1"/>
</dbReference>
<keyword evidence="13" id="KW-1185">Reference proteome</keyword>
<evidence type="ECO:0000256" key="3">
    <source>
        <dbReference type="ARBA" id="ARBA00022475"/>
    </source>
</evidence>
<keyword evidence="7" id="KW-0029">Amino-acid transport</keyword>
<reference evidence="12 13" key="1">
    <citation type="submission" date="2016-10" db="EMBL/GenBank/DDBJ databases">
        <authorList>
            <person name="de Groot N.N."/>
        </authorList>
    </citation>
    <scope>NUCLEOTIDE SEQUENCE [LARGE SCALE GENOMIC DNA]</scope>
    <source>
        <strain evidence="12 13">DSM 45434</strain>
    </source>
</reference>
<dbReference type="SUPFAM" id="SSF52540">
    <property type="entry name" value="P-loop containing nucleoside triphosphate hydrolases"/>
    <property type="match status" value="1"/>
</dbReference>
<dbReference type="PROSITE" id="PS00211">
    <property type="entry name" value="ABC_TRANSPORTER_1"/>
    <property type="match status" value="1"/>
</dbReference>
<dbReference type="STRING" id="1203190.GCA_000312345_01483"/>
<comment type="subunit">
    <text evidence="10">Homodimer. Forms a membrane-associated complex with FtsX.</text>
</comment>
<evidence type="ECO:0000256" key="9">
    <source>
        <dbReference type="ARBA" id="ARBA00054718"/>
    </source>
</evidence>
<keyword evidence="5 12" id="KW-0067">ATP-binding</keyword>
<dbReference type="CDD" id="cd03258">
    <property type="entry name" value="ABC_MetN_methionine_transporter"/>
    <property type="match status" value="1"/>
</dbReference>
<organism evidence="12 13">
    <name type="scientific">Corynebacterium timonense</name>
    <dbReference type="NCBI Taxonomy" id="441500"/>
    <lineage>
        <taxon>Bacteria</taxon>
        <taxon>Bacillati</taxon>
        <taxon>Actinomycetota</taxon>
        <taxon>Actinomycetes</taxon>
        <taxon>Mycobacteriales</taxon>
        <taxon>Corynebacteriaceae</taxon>
        <taxon>Corynebacterium</taxon>
    </lineage>
</organism>
<dbReference type="SMART" id="SM00382">
    <property type="entry name" value="AAA"/>
    <property type="match status" value="1"/>
</dbReference>
<keyword evidence="2" id="KW-0813">Transport</keyword>
<dbReference type="Gene3D" id="3.40.50.300">
    <property type="entry name" value="P-loop containing nucleotide triphosphate hydrolases"/>
    <property type="match status" value="1"/>
</dbReference>
<gene>
    <name evidence="12" type="ORF">SAMN04488539_1717</name>
</gene>
<evidence type="ECO:0000256" key="2">
    <source>
        <dbReference type="ARBA" id="ARBA00022448"/>
    </source>
</evidence>
<protein>
    <submittedName>
        <fullName evidence="12">D-methionine transport system ATP-binding protein</fullName>
    </submittedName>
</protein>
<accession>A0A1H1SDW8</accession>
<evidence type="ECO:0000256" key="1">
    <source>
        <dbReference type="ARBA" id="ARBA00005417"/>
    </source>
</evidence>
<keyword evidence="6" id="KW-1278">Translocase</keyword>
<dbReference type="AlphaFoldDB" id="A0A1H1SDW8"/>
<dbReference type="eggNOG" id="COG1135">
    <property type="taxonomic scope" value="Bacteria"/>
</dbReference>
<dbReference type="FunFam" id="3.40.50.300:FF:000056">
    <property type="entry name" value="Cell division ATP-binding protein FtsE"/>
    <property type="match status" value="1"/>
</dbReference>
<evidence type="ECO:0000256" key="5">
    <source>
        <dbReference type="ARBA" id="ARBA00022840"/>
    </source>
</evidence>
<dbReference type="InterPro" id="IPR003593">
    <property type="entry name" value="AAA+_ATPase"/>
</dbReference>
<dbReference type="InterPro" id="IPR003439">
    <property type="entry name" value="ABC_transporter-like_ATP-bd"/>
</dbReference>
<dbReference type="InterPro" id="IPR027417">
    <property type="entry name" value="P-loop_NTPase"/>
</dbReference>
<evidence type="ECO:0000313" key="13">
    <source>
        <dbReference type="Proteomes" id="UP000182237"/>
    </source>
</evidence>
<evidence type="ECO:0000256" key="6">
    <source>
        <dbReference type="ARBA" id="ARBA00022967"/>
    </source>
</evidence>
<dbReference type="InterPro" id="IPR041701">
    <property type="entry name" value="MetN_ABC"/>
</dbReference>